<organism evidence="9 10">
    <name type="scientific">Ectocarpus siliculosus</name>
    <name type="common">Brown alga</name>
    <name type="synonym">Conferva siliculosa</name>
    <dbReference type="NCBI Taxonomy" id="2880"/>
    <lineage>
        <taxon>Eukaryota</taxon>
        <taxon>Sar</taxon>
        <taxon>Stramenopiles</taxon>
        <taxon>Ochrophyta</taxon>
        <taxon>PX clade</taxon>
        <taxon>Phaeophyceae</taxon>
        <taxon>Ectocarpales</taxon>
        <taxon>Ectocarpaceae</taxon>
        <taxon>Ectocarpus</taxon>
    </lineage>
</organism>
<keyword evidence="10" id="KW-1185">Reference proteome</keyword>
<feature type="region of interest" description="Disordered" evidence="7">
    <location>
        <begin position="186"/>
        <end position="215"/>
    </location>
</feature>
<dbReference type="EMBL" id="FN649758">
    <property type="protein sequence ID" value="CBN78471.1"/>
    <property type="molecule type" value="Genomic_DNA"/>
</dbReference>
<dbReference type="EMBL" id="FN647885">
    <property type="protein sequence ID" value="CBN78471.1"/>
    <property type="molecule type" value="Genomic_DNA"/>
</dbReference>
<dbReference type="Pfam" id="PF01503">
    <property type="entry name" value="PRA-PH"/>
    <property type="match status" value="1"/>
</dbReference>
<sequence>MILPVIVNDGQSPPRADALTTRLAALSELVIQLPSGGGAGMVAGFKAFLGEFACRVGPFDVLAGDRDANTDAVVAWLDSGARRVIVALDVSDPGAVQGLADWSTQLPASRHRLVASFRARDLRMDAGGGGLGEALRTVMDGLRPVVSCVQVDFEGAYAAAPQVLKELGGVRGKEGAPGYMEVVFTRSPAPAPATTTTTDDDKNNSSGNTGWSPEGIGKLHHEYGVDVQCPATLSLEGEGGGGGGGGEGAGAGAGAGVDAVSAFLTCLRTDRPDGLMTTVVCDTMGIALGLVYSNSTSIRASIESGRGVYWSRSRGGLWRKGDTSGAWQELRGITVDCDSDAIKFTVWQHGSPPAFCHFNRRNCWEEERGLGHLERMLVKRKAQELAEAETKQHVAEEAADVTYFMMVRCAAAGVSWEDVEKELDKRSLKLKRRPGNAKAERIAEGDKILGAGRKTQVASLV</sequence>
<evidence type="ECO:0000313" key="10">
    <source>
        <dbReference type="Proteomes" id="UP000002630"/>
    </source>
</evidence>
<dbReference type="PANTHER" id="PTHR42945:SF1">
    <property type="entry name" value="HISTIDINE BIOSYNTHESIS BIFUNCTIONAL PROTEIN HIS7"/>
    <property type="match status" value="1"/>
</dbReference>
<dbReference type="SUPFAM" id="SSF101386">
    <property type="entry name" value="all-alpha NTP pyrophosphatases"/>
    <property type="match status" value="1"/>
</dbReference>
<dbReference type="EC" id="3.5.4.19" evidence="3"/>
<dbReference type="AlphaFoldDB" id="D8LDR4"/>
<gene>
    <name evidence="9" type="ORF">Esi_0121_0078</name>
</gene>
<feature type="domain" description="Phosphoribosyl-AMP cyclohydrolase" evidence="8">
    <location>
        <begin position="290"/>
        <end position="364"/>
    </location>
</feature>
<protein>
    <recommendedName>
        <fullName evidence="3">phosphoribosyl-AMP cyclohydrolase</fullName>
        <ecNumber evidence="3">3.5.4.19</ecNumber>
    </recommendedName>
</protein>
<dbReference type="STRING" id="2880.D8LDR4"/>
<dbReference type="PANTHER" id="PTHR42945">
    <property type="entry name" value="HISTIDINE BIOSYNTHESIS BIFUNCTIONAL PROTEIN"/>
    <property type="match status" value="1"/>
</dbReference>
<proteinExistence type="predicted"/>
<dbReference type="eggNOG" id="KOG4311">
    <property type="taxonomic scope" value="Eukaryota"/>
</dbReference>
<evidence type="ECO:0000256" key="4">
    <source>
        <dbReference type="ARBA" id="ARBA00022605"/>
    </source>
</evidence>
<evidence type="ECO:0000256" key="5">
    <source>
        <dbReference type="ARBA" id="ARBA00022801"/>
    </source>
</evidence>
<dbReference type="Pfam" id="PF01502">
    <property type="entry name" value="PRA-CH"/>
    <property type="match status" value="1"/>
</dbReference>
<dbReference type="CDD" id="cd11546">
    <property type="entry name" value="NTP-PPase_His4"/>
    <property type="match status" value="1"/>
</dbReference>
<comment type="pathway">
    <text evidence="2">Amino-acid biosynthesis; L-histidine biosynthesis; L-histidine from 5-phospho-alpha-D-ribose 1-diphosphate: step 3/9.</text>
</comment>
<dbReference type="InParanoid" id="D8LDR4"/>
<reference evidence="9 10" key="1">
    <citation type="journal article" date="2010" name="Nature">
        <title>The Ectocarpus genome and the independent evolution of multicellularity in brown algae.</title>
        <authorList>
            <person name="Cock J.M."/>
            <person name="Sterck L."/>
            <person name="Rouze P."/>
            <person name="Scornet D."/>
            <person name="Allen A.E."/>
            <person name="Amoutzias G."/>
            <person name="Anthouard V."/>
            <person name="Artiguenave F."/>
            <person name="Aury J.M."/>
            <person name="Badger J.H."/>
            <person name="Beszteri B."/>
            <person name="Billiau K."/>
            <person name="Bonnet E."/>
            <person name="Bothwell J.H."/>
            <person name="Bowler C."/>
            <person name="Boyen C."/>
            <person name="Brownlee C."/>
            <person name="Carrano C.J."/>
            <person name="Charrier B."/>
            <person name="Cho G.Y."/>
            <person name="Coelho S.M."/>
            <person name="Collen J."/>
            <person name="Corre E."/>
            <person name="Da Silva C."/>
            <person name="Delage L."/>
            <person name="Delaroque N."/>
            <person name="Dittami S.M."/>
            <person name="Doulbeau S."/>
            <person name="Elias M."/>
            <person name="Farnham G."/>
            <person name="Gachon C.M."/>
            <person name="Gschloessl B."/>
            <person name="Heesch S."/>
            <person name="Jabbari K."/>
            <person name="Jubin C."/>
            <person name="Kawai H."/>
            <person name="Kimura K."/>
            <person name="Kloareg B."/>
            <person name="Kupper F.C."/>
            <person name="Lang D."/>
            <person name="Le Bail A."/>
            <person name="Leblanc C."/>
            <person name="Lerouge P."/>
            <person name="Lohr M."/>
            <person name="Lopez P.J."/>
            <person name="Martens C."/>
            <person name="Maumus F."/>
            <person name="Michel G."/>
            <person name="Miranda-Saavedra D."/>
            <person name="Morales J."/>
            <person name="Moreau H."/>
            <person name="Motomura T."/>
            <person name="Nagasato C."/>
            <person name="Napoli C.A."/>
            <person name="Nelson D.R."/>
            <person name="Nyvall-Collen P."/>
            <person name="Peters A.F."/>
            <person name="Pommier C."/>
            <person name="Potin P."/>
            <person name="Poulain J."/>
            <person name="Quesneville H."/>
            <person name="Read B."/>
            <person name="Rensing S.A."/>
            <person name="Ritter A."/>
            <person name="Rousvoal S."/>
            <person name="Samanta M."/>
            <person name="Samson G."/>
            <person name="Schroeder D.C."/>
            <person name="Segurens B."/>
            <person name="Strittmatter M."/>
            <person name="Tonon T."/>
            <person name="Tregear J.W."/>
            <person name="Valentin K."/>
            <person name="von Dassow P."/>
            <person name="Yamagishi T."/>
            <person name="Van de Peer Y."/>
            <person name="Wincker P."/>
        </authorList>
    </citation>
    <scope>NUCLEOTIDE SEQUENCE [LARGE SCALE GENOMIC DNA]</scope>
    <source>
        <strain evidence="10">Ec32 / CCAP1310/4</strain>
    </source>
</reference>
<keyword evidence="6" id="KW-0368">Histidine biosynthesis</keyword>
<dbReference type="SUPFAM" id="SSF141734">
    <property type="entry name" value="HisI-like"/>
    <property type="match status" value="1"/>
</dbReference>
<dbReference type="GO" id="GO:0004635">
    <property type="term" value="F:phosphoribosyl-AMP cyclohydrolase activity"/>
    <property type="evidence" value="ECO:0007669"/>
    <property type="project" value="UniProtKB-EC"/>
</dbReference>
<comment type="catalytic activity">
    <reaction evidence="1">
        <text>1-(5-phospho-beta-D-ribosyl)-5'-AMP + H2O = 1-(5-phospho-beta-D-ribosyl)-5-[(5-phospho-beta-D-ribosylamino)methylideneamino]imidazole-4-carboxamide</text>
        <dbReference type="Rhea" id="RHEA:20049"/>
        <dbReference type="ChEBI" id="CHEBI:15377"/>
        <dbReference type="ChEBI" id="CHEBI:58435"/>
        <dbReference type="ChEBI" id="CHEBI:59457"/>
        <dbReference type="EC" id="3.5.4.19"/>
    </reaction>
</comment>
<dbReference type="OrthoDB" id="1703565at2759"/>
<keyword evidence="4" id="KW-0028">Amino-acid biosynthesis</keyword>
<dbReference type="InterPro" id="IPR021130">
    <property type="entry name" value="PRib-ATP_PPHydrolase-like"/>
</dbReference>
<keyword evidence="5" id="KW-0378">Hydrolase</keyword>
<dbReference type="Gene3D" id="3.10.20.810">
    <property type="entry name" value="Phosphoribosyl-AMP cyclohydrolase"/>
    <property type="match status" value="1"/>
</dbReference>
<evidence type="ECO:0000256" key="6">
    <source>
        <dbReference type="ARBA" id="ARBA00023102"/>
    </source>
</evidence>
<dbReference type="GO" id="GO:0000105">
    <property type="term" value="P:L-histidine biosynthetic process"/>
    <property type="evidence" value="ECO:0007669"/>
    <property type="project" value="UniProtKB-UniPathway"/>
</dbReference>
<dbReference type="InterPro" id="IPR038019">
    <property type="entry name" value="PRib_AMP_CycHydrolase_sf"/>
</dbReference>
<evidence type="ECO:0000256" key="2">
    <source>
        <dbReference type="ARBA" id="ARBA00005169"/>
    </source>
</evidence>
<evidence type="ECO:0000256" key="7">
    <source>
        <dbReference type="SAM" id="MobiDB-lite"/>
    </source>
</evidence>
<dbReference type="Gene3D" id="1.10.287.1080">
    <property type="entry name" value="MazG-like"/>
    <property type="match status" value="1"/>
</dbReference>
<name>D8LDR4_ECTSI</name>
<dbReference type="UniPathway" id="UPA00031">
    <property type="reaction ID" value="UER00008"/>
</dbReference>
<evidence type="ECO:0000259" key="8">
    <source>
        <dbReference type="Pfam" id="PF01502"/>
    </source>
</evidence>
<dbReference type="InterPro" id="IPR002496">
    <property type="entry name" value="PRib_AMP_CycHydrolase_dom"/>
</dbReference>
<evidence type="ECO:0000313" key="9">
    <source>
        <dbReference type="EMBL" id="CBN78471.1"/>
    </source>
</evidence>
<evidence type="ECO:0000256" key="1">
    <source>
        <dbReference type="ARBA" id="ARBA00000024"/>
    </source>
</evidence>
<accession>D8LDR4</accession>
<dbReference type="Proteomes" id="UP000002630">
    <property type="component" value="Linkage Group LG33"/>
</dbReference>
<evidence type="ECO:0000256" key="3">
    <source>
        <dbReference type="ARBA" id="ARBA00012721"/>
    </source>
</evidence>